<evidence type="ECO:0000256" key="3">
    <source>
        <dbReference type="SAM" id="MobiDB-lite"/>
    </source>
</evidence>
<reference evidence="6" key="1">
    <citation type="journal article" date="2019" name="Int. J. Syst. Evol. Microbiol.">
        <title>The Global Catalogue of Microorganisms (GCM) 10K type strain sequencing project: providing services to taxonomists for standard genome sequencing and annotation.</title>
        <authorList>
            <consortium name="The Broad Institute Genomics Platform"/>
            <consortium name="The Broad Institute Genome Sequencing Center for Infectious Disease"/>
            <person name="Wu L."/>
            <person name="Ma J."/>
        </authorList>
    </citation>
    <scope>NUCLEOTIDE SEQUENCE [LARGE SCALE GENOMIC DNA]</scope>
    <source>
        <strain evidence="6">JCM 5067</strain>
    </source>
</reference>
<dbReference type="InterPro" id="IPR050832">
    <property type="entry name" value="Bact_Acetyltransf"/>
</dbReference>
<dbReference type="Proteomes" id="UP001500668">
    <property type="component" value="Unassembled WGS sequence"/>
</dbReference>
<evidence type="ECO:0000313" key="5">
    <source>
        <dbReference type="EMBL" id="GAA0628660.1"/>
    </source>
</evidence>
<dbReference type="InterPro" id="IPR000182">
    <property type="entry name" value="GNAT_dom"/>
</dbReference>
<dbReference type="CDD" id="cd04301">
    <property type="entry name" value="NAT_SF"/>
    <property type="match status" value="1"/>
</dbReference>
<protein>
    <submittedName>
        <fullName evidence="5">GNAT family N-acetyltransferase</fullName>
    </submittedName>
</protein>
<keyword evidence="6" id="KW-1185">Reference proteome</keyword>
<evidence type="ECO:0000259" key="4">
    <source>
        <dbReference type="PROSITE" id="PS51186"/>
    </source>
</evidence>
<dbReference type="SUPFAM" id="SSF55729">
    <property type="entry name" value="Acyl-CoA N-acyltransferases (Nat)"/>
    <property type="match status" value="1"/>
</dbReference>
<dbReference type="PANTHER" id="PTHR43877">
    <property type="entry name" value="AMINOALKYLPHOSPHONATE N-ACETYLTRANSFERASE-RELATED-RELATED"/>
    <property type="match status" value="1"/>
</dbReference>
<feature type="region of interest" description="Disordered" evidence="3">
    <location>
        <begin position="140"/>
        <end position="165"/>
    </location>
</feature>
<dbReference type="PROSITE" id="PS51186">
    <property type="entry name" value="GNAT"/>
    <property type="match status" value="1"/>
</dbReference>
<organism evidence="5 6">
    <name type="scientific">Streptomyces crystallinus</name>
    <dbReference type="NCBI Taxonomy" id="68191"/>
    <lineage>
        <taxon>Bacteria</taxon>
        <taxon>Bacillati</taxon>
        <taxon>Actinomycetota</taxon>
        <taxon>Actinomycetes</taxon>
        <taxon>Kitasatosporales</taxon>
        <taxon>Streptomycetaceae</taxon>
        <taxon>Streptomyces</taxon>
    </lineage>
</organism>
<evidence type="ECO:0000256" key="1">
    <source>
        <dbReference type="ARBA" id="ARBA00022679"/>
    </source>
</evidence>
<dbReference type="PANTHER" id="PTHR43877:SF1">
    <property type="entry name" value="ACETYLTRANSFERASE"/>
    <property type="match status" value="1"/>
</dbReference>
<dbReference type="EMBL" id="BAAACA010000066">
    <property type="protein sequence ID" value="GAA0628660.1"/>
    <property type="molecule type" value="Genomic_DNA"/>
</dbReference>
<comment type="caution">
    <text evidence="5">The sequence shown here is derived from an EMBL/GenBank/DDBJ whole genome shotgun (WGS) entry which is preliminary data.</text>
</comment>
<dbReference type="Gene3D" id="3.40.630.30">
    <property type="match status" value="1"/>
</dbReference>
<dbReference type="InterPro" id="IPR016181">
    <property type="entry name" value="Acyl_CoA_acyltransferase"/>
</dbReference>
<evidence type="ECO:0000313" key="6">
    <source>
        <dbReference type="Proteomes" id="UP001500668"/>
    </source>
</evidence>
<accession>A0ABP3S808</accession>
<dbReference type="RefSeq" id="WP_344081555.1">
    <property type="nucleotide sequence ID" value="NZ_BAAACA010000066.1"/>
</dbReference>
<gene>
    <name evidence="5" type="ORF">GCM10010394_69980</name>
</gene>
<feature type="compositionally biased region" description="Gly residues" evidence="3">
    <location>
        <begin position="143"/>
        <end position="157"/>
    </location>
</feature>
<dbReference type="Pfam" id="PF00583">
    <property type="entry name" value="Acetyltransf_1"/>
    <property type="match status" value="1"/>
</dbReference>
<sequence>MPQSYLDSLSVAADAERRRERLAHGDGSVVNLVAERAGQVIGWGCYGPYRQDGGGRTADGEVYALYVHPDHWSSGAGRLLLAELTGRAAAEGRPRVLLWVLKANDRARRFYERAGFAPDGAEEDFVVDDVAVPEVRYVRDLRGPGGPAGPGGAGGARSGDTARVR</sequence>
<name>A0ABP3S808_9ACTN</name>
<proteinExistence type="predicted"/>
<keyword evidence="2" id="KW-0012">Acyltransferase</keyword>
<feature type="domain" description="N-acetyltransferase" evidence="4">
    <location>
        <begin position="1"/>
        <end position="139"/>
    </location>
</feature>
<evidence type="ECO:0000256" key="2">
    <source>
        <dbReference type="ARBA" id="ARBA00023315"/>
    </source>
</evidence>
<keyword evidence="1" id="KW-0808">Transferase</keyword>